<name>H8L583_FRAAD</name>
<dbReference type="InterPro" id="IPR036390">
    <property type="entry name" value="WH_DNA-bd_sf"/>
</dbReference>
<dbReference type="GO" id="GO:0006270">
    <property type="term" value="P:DNA replication initiation"/>
    <property type="evidence" value="ECO:0007669"/>
    <property type="project" value="InterPro"/>
</dbReference>
<proteinExistence type="inferred from homology"/>
<dbReference type="HOGENOM" id="CLU_1101610_0_0_6"/>
<dbReference type="Proteomes" id="UP000005234">
    <property type="component" value="Chromosome"/>
</dbReference>
<dbReference type="SUPFAM" id="SSF46785">
    <property type="entry name" value="Winged helix' DNA-binding domain"/>
    <property type="match status" value="2"/>
</dbReference>
<dbReference type="InterPro" id="IPR000525">
    <property type="entry name" value="Initiator_Rep_WH1"/>
</dbReference>
<evidence type="ECO:0000313" key="4">
    <source>
        <dbReference type="Proteomes" id="UP000005234"/>
    </source>
</evidence>
<dbReference type="Pfam" id="PF21205">
    <property type="entry name" value="Rep3_C"/>
    <property type="match status" value="1"/>
</dbReference>
<keyword evidence="4" id="KW-1185">Reference proteome</keyword>
<organism evidence="3 4">
    <name type="scientific">Frateuria aurantia (strain ATCC 33424 / DSM 6220 / KCTC 2777 / LMG 1558 / NBRC 3245 / NCIMB 13370)</name>
    <name type="common">Acetobacter aurantius</name>
    <dbReference type="NCBI Taxonomy" id="767434"/>
    <lineage>
        <taxon>Bacteria</taxon>
        <taxon>Pseudomonadati</taxon>
        <taxon>Pseudomonadota</taxon>
        <taxon>Gammaproteobacteria</taxon>
        <taxon>Lysobacterales</taxon>
        <taxon>Rhodanobacteraceae</taxon>
        <taxon>Frateuria</taxon>
    </lineage>
</organism>
<reference evidence="3" key="1">
    <citation type="submission" date="2012-02" db="EMBL/GenBank/DDBJ databases">
        <title>The complete genome of Frateuria aurantia DSM 6220.</title>
        <authorList>
            <consortium name="US DOE Joint Genome Institute (JGI-PGF)"/>
            <person name="Lucas S."/>
            <person name="Copeland A."/>
            <person name="Lapidus A."/>
            <person name="Glavina del Rio T."/>
            <person name="Dalin E."/>
            <person name="Tice H."/>
            <person name="Bruce D."/>
            <person name="Goodwin L."/>
            <person name="Pitluck S."/>
            <person name="Peters L."/>
            <person name="Ovchinnikova G."/>
            <person name="Teshima H."/>
            <person name="Kyrpides N."/>
            <person name="Mavromatis K."/>
            <person name="Ivanova N."/>
            <person name="Brettin T."/>
            <person name="Detter J.C."/>
            <person name="Han C."/>
            <person name="Larimer F."/>
            <person name="Land M."/>
            <person name="Hauser L."/>
            <person name="Markowitz V."/>
            <person name="Cheng J.-F."/>
            <person name="Hugenholtz P."/>
            <person name="Woyke T."/>
            <person name="Wu D."/>
            <person name="Brambilla E."/>
            <person name="Klenk H.-P."/>
            <person name="Eisen J.A."/>
        </authorList>
    </citation>
    <scope>NUCLEOTIDE SEQUENCE</scope>
    <source>
        <strain evidence="3">DSM 6220</strain>
    </source>
</reference>
<protein>
    <submittedName>
        <fullName evidence="3">Protein involved in initiation of plasmid replication</fullName>
    </submittedName>
</protein>
<dbReference type="Gene3D" id="1.10.10.10">
    <property type="entry name" value="Winged helix-like DNA-binding domain superfamily/Winged helix DNA-binding domain"/>
    <property type="match status" value="2"/>
</dbReference>
<sequence>MNPGHHASESIRRIRNQVIIKSNDLIQASNYRLSFQQYKFAKYCIAMLTQAGQRRLEIDTREYCQAIGLSLQTVNYRSIQQATLKLPDIRIVSHVDGMEKRSKIIDTVAIHDHHRIDVQLSEEFSSQIFFVPPPYTRYRFVNIAFLSSYYSIRLYEMCKSWQVRKRFSIRLEDLRAKFMSGEQLATWQHFKTRALLKPIDEINLLTDLVVAIDFSRGRSRRMEVIHFHIRSKTPEQRRQVKSHIQRHIDARY</sequence>
<dbReference type="RefSeq" id="WP_014403668.1">
    <property type="nucleotide sequence ID" value="NC_017033.1"/>
</dbReference>
<accession>H8L583</accession>
<dbReference type="AlphaFoldDB" id="H8L583"/>
<evidence type="ECO:0000256" key="1">
    <source>
        <dbReference type="ARBA" id="ARBA00038283"/>
    </source>
</evidence>
<comment type="similarity">
    <text evidence="1">Belongs to the initiator RepB protein family.</text>
</comment>
<feature type="domain" description="Initiator Rep protein WH1" evidence="2">
    <location>
        <begin position="19"/>
        <end position="159"/>
    </location>
</feature>
<dbReference type="KEGG" id="fau:Fraau_2297"/>
<evidence type="ECO:0000313" key="3">
    <source>
        <dbReference type="EMBL" id="AFC86665.1"/>
    </source>
</evidence>
<dbReference type="InterPro" id="IPR036388">
    <property type="entry name" value="WH-like_DNA-bd_sf"/>
</dbReference>
<dbReference type="Pfam" id="PF01051">
    <property type="entry name" value="Rep3_N"/>
    <property type="match status" value="1"/>
</dbReference>
<evidence type="ECO:0000259" key="2">
    <source>
        <dbReference type="Pfam" id="PF01051"/>
    </source>
</evidence>
<dbReference type="EMBL" id="CP003350">
    <property type="protein sequence ID" value="AFC86665.1"/>
    <property type="molecule type" value="Genomic_DNA"/>
</dbReference>
<dbReference type="GO" id="GO:0003887">
    <property type="term" value="F:DNA-directed DNA polymerase activity"/>
    <property type="evidence" value="ECO:0007669"/>
    <property type="project" value="InterPro"/>
</dbReference>
<gene>
    <name evidence="3" type="ordered locus">Fraau_2297</name>
</gene>
<dbReference type="eggNOG" id="COG5527">
    <property type="taxonomic scope" value="Bacteria"/>
</dbReference>